<name>A0A6G0YPA6_APHCR</name>
<evidence type="ECO:0000313" key="1">
    <source>
        <dbReference type="EMBL" id="KAF0759338.1"/>
    </source>
</evidence>
<evidence type="ECO:0000313" key="2">
    <source>
        <dbReference type="Proteomes" id="UP000478052"/>
    </source>
</evidence>
<proteinExistence type="predicted"/>
<accession>A0A6G0YPA6</accession>
<organism evidence="1 2">
    <name type="scientific">Aphis craccivora</name>
    <name type="common">Cowpea aphid</name>
    <dbReference type="NCBI Taxonomy" id="307492"/>
    <lineage>
        <taxon>Eukaryota</taxon>
        <taxon>Metazoa</taxon>
        <taxon>Ecdysozoa</taxon>
        <taxon>Arthropoda</taxon>
        <taxon>Hexapoda</taxon>
        <taxon>Insecta</taxon>
        <taxon>Pterygota</taxon>
        <taxon>Neoptera</taxon>
        <taxon>Paraneoptera</taxon>
        <taxon>Hemiptera</taxon>
        <taxon>Sternorrhyncha</taxon>
        <taxon>Aphidomorpha</taxon>
        <taxon>Aphidoidea</taxon>
        <taxon>Aphididae</taxon>
        <taxon>Aphidini</taxon>
        <taxon>Aphis</taxon>
        <taxon>Aphis</taxon>
    </lineage>
</organism>
<protein>
    <submittedName>
        <fullName evidence="1">Zinc finger MYM-type protein 1</fullName>
    </submittedName>
</protein>
<dbReference type="Proteomes" id="UP000478052">
    <property type="component" value="Unassembled WGS sequence"/>
</dbReference>
<comment type="caution">
    <text evidence="1">The sequence shown here is derived from an EMBL/GenBank/DDBJ whole genome shotgun (WGS) entry which is preliminary data.</text>
</comment>
<reference evidence="1 2" key="1">
    <citation type="submission" date="2019-08" db="EMBL/GenBank/DDBJ databases">
        <title>Whole genome of Aphis craccivora.</title>
        <authorList>
            <person name="Voronova N.V."/>
            <person name="Shulinski R.S."/>
            <person name="Bandarenka Y.V."/>
            <person name="Zhorov D.G."/>
            <person name="Warner D."/>
        </authorList>
    </citation>
    <scope>NUCLEOTIDE SEQUENCE [LARGE SCALE GENOMIC DNA]</scope>
    <source>
        <strain evidence="1">180601</strain>
        <tissue evidence="1">Whole Body</tissue>
    </source>
</reference>
<keyword evidence="2" id="KW-1185">Reference proteome</keyword>
<gene>
    <name evidence="1" type="ORF">FWK35_00013960</name>
</gene>
<dbReference type="AlphaFoldDB" id="A0A6G0YPA6"/>
<sequence>MMYQLEVLSILIIRFIGIHRLRNSLSQEKLETFLLMNVEKDILATVRNEDVIQLITEKSDLLKKKFDWLNLILCLSVVCILAIY</sequence>
<dbReference type="EMBL" id="VUJU01003028">
    <property type="protein sequence ID" value="KAF0759338.1"/>
    <property type="molecule type" value="Genomic_DNA"/>
</dbReference>